<proteinExistence type="predicted"/>
<dbReference type="SMART" id="SM00530">
    <property type="entry name" value="HTH_XRE"/>
    <property type="match status" value="1"/>
</dbReference>
<gene>
    <name evidence="2" type="ORF">mvi_09350</name>
</gene>
<feature type="domain" description="HTH cro/C1-type" evidence="1">
    <location>
        <begin position="37"/>
        <end position="93"/>
    </location>
</feature>
<dbReference type="InterPro" id="IPR039554">
    <property type="entry name" value="HigA2-like_HTH"/>
</dbReference>
<dbReference type="KEGG" id="mind:mvi_09350"/>
<name>A0A8H8WQI6_9HYPH</name>
<protein>
    <recommendedName>
        <fullName evidence="1">HTH cro/C1-type domain-containing protein</fullName>
    </recommendedName>
</protein>
<organism evidence="2 3">
    <name type="scientific">Methylobacterium indicum</name>
    <dbReference type="NCBI Taxonomy" id="1775910"/>
    <lineage>
        <taxon>Bacteria</taxon>
        <taxon>Pseudomonadati</taxon>
        <taxon>Pseudomonadota</taxon>
        <taxon>Alphaproteobacteria</taxon>
        <taxon>Hyphomicrobiales</taxon>
        <taxon>Methylobacteriaceae</taxon>
        <taxon>Methylobacterium</taxon>
    </lineage>
</organism>
<dbReference type="AlphaFoldDB" id="A0A8H8WQI6"/>
<dbReference type="InterPro" id="IPR010982">
    <property type="entry name" value="Lambda_DNA-bd_dom_sf"/>
</dbReference>
<reference evidence="2" key="1">
    <citation type="submission" date="2020-11" db="EMBL/GenBank/DDBJ databases">
        <title>Complete genome sequence of a novel pathogenic Methylobacterium strain isolated from rice in Vietnam.</title>
        <authorList>
            <person name="Lai K."/>
            <person name="Okazaki S."/>
            <person name="Higashi K."/>
            <person name="Mori H."/>
            <person name="Toyoda A."/>
            <person name="Kurokawa K."/>
        </authorList>
    </citation>
    <scope>NUCLEOTIDE SEQUENCE</scope>
    <source>
        <strain evidence="2">VL1</strain>
    </source>
</reference>
<evidence type="ECO:0000259" key="1">
    <source>
        <dbReference type="SMART" id="SM00530"/>
    </source>
</evidence>
<sequence>MNDSDEIEVVEGSGNVFADLELPDAGEWLLKADLAAELRRLIGERNLTQTRAAAILGIAQPDLSRLLRGSLRGCSVERLMGFLTAFDRDVEVTVRPRSGPGDRGRITVTLAPN</sequence>
<evidence type="ECO:0000313" key="2">
    <source>
        <dbReference type="EMBL" id="BCM82474.1"/>
    </source>
</evidence>
<dbReference type="Gene3D" id="1.10.260.40">
    <property type="entry name" value="lambda repressor-like DNA-binding domains"/>
    <property type="match status" value="1"/>
</dbReference>
<dbReference type="InterPro" id="IPR001387">
    <property type="entry name" value="Cro/C1-type_HTH"/>
</dbReference>
<dbReference type="Pfam" id="PF13744">
    <property type="entry name" value="HTH_37"/>
    <property type="match status" value="1"/>
</dbReference>
<dbReference type="EMBL" id="AP024145">
    <property type="protein sequence ID" value="BCM82474.1"/>
    <property type="molecule type" value="Genomic_DNA"/>
</dbReference>
<dbReference type="SUPFAM" id="SSF47413">
    <property type="entry name" value="lambda repressor-like DNA-binding domains"/>
    <property type="match status" value="1"/>
</dbReference>
<accession>A0A8H8WQI6</accession>
<dbReference type="RefSeq" id="WP_207181658.1">
    <property type="nucleotide sequence ID" value="NZ_AP024145.1"/>
</dbReference>
<evidence type="ECO:0000313" key="3">
    <source>
        <dbReference type="Proteomes" id="UP000663508"/>
    </source>
</evidence>
<dbReference type="CDD" id="cd00093">
    <property type="entry name" value="HTH_XRE"/>
    <property type="match status" value="1"/>
</dbReference>
<dbReference type="GO" id="GO:0003677">
    <property type="term" value="F:DNA binding"/>
    <property type="evidence" value="ECO:0007669"/>
    <property type="project" value="InterPro"/>
</dbReference>
<dbReference type="Proteomes" id="UP000663508">
    <property type="component" value="Chromosome"/>
</dbReference>